<dbReference type="PANTHER" id="PTHR10622:SF12">
    <property type="entry name" value="HET DOMAIN-CONTAINING PROTEIN"/>
    <property type="match status" value="1"/>
</dbReference>
<organism evidence="1 2">
    <name type="scientific">Xylaria grammica</name>
    <dbReference type="NCBI Taxonomy" id="363999"/>
    <lineage>
        <taxon>Eukaryota</taxon>
        <taxon>Fungi</taxon>
        <taxon>Dikarya</taxon>
        <taxon>Ascomycota</taxon>
        <taxon>Pezizomycotina</taxon>
        <taxon>Sordariomycetes</taxon>
        <taxon>Xylariomycetidae</taxon>
        <taxon>Xylariales</taxon>
        <taxon>Xylariaceae</taxon>
        <taxon>Xylaria</taxon>
    </lineage>
</organism>
<keyword evidence="2" id="KW-1185">Reference proteome</keyword>
<protein>
    <submittedName>
        <fullName evidence="1">Uncharacterized protein</fullName>
    </submittedName>
</protein>
<dbReference type="AlphaFoldDB" id="A0A439CM01"/>
<dbReference type="PANTHER" id="PTHR10622">
    <property type="entry name" value="HET DOMAIN-CONTAINING PROTEIN"/>
    <property type="match status" value="1"/>
</dbReference>
<dbReference type="Proteomes" id="UP000286045">
    <property type="component" value="Unassembled WGS sequence"/>
</dbReference>
<dbReference type="STRING" id="363999.A0A439CM01"/>
<feature type="non-terminal residue" evidence="1">
    <location>
        <position position="1"/>
    </location>
</feature>
<evidence type="ECO:0000313" key="1">
    <source>
        <dbReference type="EMBL" id="RWA03198.1"/>
    </source>
</evidence>
<dbReference type="EMBL" id="RYZI01000895">
    <property type="protein sequence ID" value="RWA03198.1"/>
    <property type="molecule type" value="Genomic_DNA"/>
</dbReference>
<accession>A0A439CM01</accession>
<evidence type="ECO:0000313" key="2">
    <source>
        <dbReference type="Proteomes" id="UP000286045"/>
    </source>
</evidence>
<name>A0A439CM01_9PEZI</name>
<reference evidence="1 2" key="1">
    <citation type="submission" date="2018-12" db="EMBL/GenBank/DDBJ databases">
        <title>Draft genome sequence of Xylaria grammica IHI A82.</title>
        <authorList>
            <person name="Buettner E."/>
            <person name="Kellner H."/>
        </authorList>
    </citation>
    <scope>NUCLEOTIDE SEQUENCE [LARGE SCALE GENOMIC DNA]</scope>
    <source>
        <strain evidence="1 2">IHI A82</strain>
    </source>
</reference>
<sequence>VLAEITRIPGDLLTGTARIPDFPIAHIMSWAAGRETTREEDMAYCLMGVFNVHMPIIYGEGANAFVRLQHEIIKSSNDLSIFAFGGRAVDPGDARPRLDCDLFAKSPDDFLGCSDLVHSTAHAGFNNNVFALTNQGLHFPQADLEVYIGQGIYCMSLNCTSSKSKEGVIKMCIRQVGPGLFVRCHPTSPQNPYNVTGNTQPRIDHKRDIYILATQDRLRRSSLYDAEEYAIEVASHGIDVSRVLQVAVRSLTSNCWDISCLRFLTGGDRAFMGYWKVLPHRDHGLLHRLEKAGIVLDHFYLLCGLSGSGPGSQPQGWVHLVTAKEWRVLEARLGIITTLNDVVDGGNIDLTRSQLTVGGQDEHQLRIEAVMHPWADGHVPKFKLVLNWEFT</sequence>
<gene>
    <name evidence="1" type="ORF">EKO27_g11907</name>
</gene>
<proteinExistence type="predicted"/>
<comment type="caution">
    <text evidence="1">The sequence shown here is derived from an EMBL/GenBank/DDBJ whole genome shotgun (WGS) entry which is preliminary data.</text>
</comment>